<sequence>MVTSYLNETIMAKIIENGIEREASCTEELFAMRDSLDVLGGKWKLMILRYLTNRPDQQIHFKKLQRGIDGISAKMLSKELKELEMNLLITRTIQDTKPITVVYAVTEYGKSVLPVTETLVNWGIIHREKIKESMSSSDL</sequence>
<evidence type="ECO:0000256" key="1">
    <source>
        <dbReference type="ARBA" id="ARBA00023015"/>
    </source>
</evidence>
<keyword evidence="6" id="KW-1185">Reference proteome</keyword>
<dbReference type="PROSITE" id="PS51118">
    <property type="entry name" value="HTH_HXLR"/>
    <property type="match status" value="1"/>
</dbReference>
<dbReference type="Proteomes" id="UP000184047">
    <property type="component" value="Unassembled WGS sequence"/>
</dbReference>
<evidence type="ECO:0000256" key="2">
    <source>
        <dbReference type="ARBA" id="ARBA00023125"/>
    </source>
</evidence>
<dbReference type="AlphaFoldDB" id="A0A1M5UVB5"/>
<proteinExistence type="predicted"/>
<dbReference type="InterPro" id="IPR036390">
    <property type="entry name" value="WH_DNA-bd_sf"/>
</dbReference>
<dbReference type="InterPro" id="IPR036388">
    <property type="entry name" value="WH-like_DNA-bd_sf"/>
</dbReference>
<keyword evidence="1" id="KW-0805">Transcription regulation</keyword>
<evidence type="ECO:0000313" key="5">
    <source>
        <dbReference type="EMBL" id="SHH66683.1"/>
    </source>
</evidence>
<dbReference type="Gene3D" id="1.10.10.10">
    <property type="entry name" value="Winged helix-like DNA-binding domain superfamily/Winged helix DNA-binding domain"/>
    <property type="match status" value="1"/>
</dbReference>
<dbReference type="GO" id="GO:0003677">
    <property type="term" value="F:DNA binding"/>
    <property type="evidence" value="ECO:0007669"/>
    <property type="project" value="UniProtKB-KW"/>
</dbReference>
<organism evidence="5 6">
    <name type="scientific">Chryseobacterium oranimense</name>
    <dbReference type="NCBI Taxonomy" id="421058"/>
    <lineage>
        <taxon>Bacteria</taxon>
        <taxon>Pseudomonadati</taxon>
        <taxon>Bacteroidota</taxon>
        <taxon>Flavobacteriia</taxon>
        <taxon>Flavobacteriales</taxon>
        <taxon>Weeksellaceae</taxon>
        <taxon>Chryseobacterium group</taxon>
        <taxon>Chryseobacterium</taxon>
    </lineage>
</organism>
<dbReference type="STRING" id="421058.SAMN05421866_3395"/>
<feature type="domain" description="HTH hxlR-type" evidence="4">
    <location>
        <begin position="25"/>
        <end position="131"/>
    </location>
</feature>
<dbReference type="PANTHER" id="PTHR33204">
    <property type="entry name" value="TRANSCRIPTIONAL REGULATOR, MARR FAMILY"/>
    <property type="match status" value="1"/>
</dbReference>
<evidence type="ECO:0000256" key="3">
    <source>
        <dbReference type="ARBA" id="ARBA00023163"/>
    </source>
</evidence>
<keyword evidence="3" id="KW-0804">Transcription</keyword>
<evidence type="ECO:0000313" key="6">
    <source>
        <dbReference type="Proteomes" id="UP000184047"/>
    </source>
</evidence>
<dbReference type="EMBL" id="FQWT01000005">
    <property type="protein sequence ID" value="SHH66683.1"/>
    <property type="molecule type" value="Genomic_DNA"/>
</dbReference>
<name>A0A1M5UVB5_9FLAO</name>
<evidence type="ECO:0000259" key="4">
    <source>
        <dbReference type="PROSITE" id="PS51118"/>
    </source>
</evidence>
<dbReference type="Pfam" id="PF01638">
    <property type="entry name" value="HxlR"/>
    <property type="match status" value="1"/>
</dbReference>
<keyword evidence="2" id="KW-0238">DNA-binding</keyword>
<dbReference type="InterPro" id="IPR002577">
    <property type="entry name" value="HTH_HxlR"/>
</dbReference>
<protein>
    <submittedName>
        <fullName evidence="5">Transcriptional regulator, HxlR family</fullName>
    </submittedName>
</protein>
<dbReference type="eggNOG" id="COG1733">
    <property type="taxonomic scope" value="Bacteria"/>
</dbReference>
<dbReference type="SUPFAM" id="SSF46785">
    <property type="entry name" value="Winged helix' DNA-binding domain"/>
    <property type="match status" value="1"/>
</dbReference>
<accession>A0A1M5UVB5</accession>
<reference evidence="6" key="1">
    <citation type="submission" date="2016-11" db="EMBL/GenBank/DDBJ databases">
        <authorList>
            <person name="Varghese N."/>
            <person name="Submissions S."/>
        </authorList>
    </citation>
    <scope>NUCLEOTIDE SEQUENCE [LARGE SCALE GENOMIC DNA]</scope>
    <source>
        <strain evidence="6">DSM 19055</strain>
    </source>
</reference>
<gene>
    <name evidence="5" type="ORF">SAMN05421866_3395</name>
</gene>